<dbReference type="Proteomes" id="UP000499080">
    <property type="component" value="Unassembled WGS sequence"/>
</dbReference>
<keyword evidence="2" id="KW-1185">Reference proteome</keyword>
<comment type="caution">
    <text evidence="1">The sequence shown here is derived from an EMBL/GenBank/DDBJ whole genome shotgun (WGS) entry which is preliminary data.</text>
</comment>
<name>A0A4Y2F3V0_ARAVE</name>
<proteinExistence type="predicted"/>
<protein>
    <submittedName>
        <fullName evidence="1">Uncharacterized protein</fullName>
    </submittedName>
</protein>
<dbReference type="EMBL" id="BGPR01000773">
    <property type="protein sequence ID" value="GBM35016.1"/>
    <property type="molecule type" value="Genomic_DNA"/>
</dbReference>
<accession>A0A4Y2F3V0</accession>
<organism evidence="1 2">
    <name type="scientific">Araneus ventricosus</name>
    <name type="common">Orbweaver spider</name>
    <name type="synonym">Epeira ventricosa</name>
    <dbReference type="NCBI Taxonomy" id="182803"/>
    <lineage>
        <taxon>Eukaryota</taxon>
        <taxon>Metazoa</taxon>
        <taxon>Ecdysozoa</taxon>
        <taxon>Arthropoda</taxon>
        <taxon>Chelicerata</taxon>
        <taxon>Arachnida</taxon>
        <taxon>Araneae</taxon>
        <taxon>Araneomorphae</taxon>
        <taxon>Entelegynae</taxon>
        <taxon>Araneoidea</taxon>
        <taxon>Araneidae</taxon>
        <taxon>Araneus</taxon>
    </lineage>
</organism>
<sequence>MESQYMAQLLNPPILDSVHHQGFRPLTSSSGVTGFTAQRYPSDLISLQAFSPLQLLFFAFLLPSLDASHGQHTPTFWTCVATPLSGVHFGPWCINRQVSQPLGWSAQGDEAAVVNFWGSALRVVDVPGSGP</sequence>
<evidence type="ECO:0000313" key="2">
    <source>
        <dbReference type="Proteomes" id="UP000499080"/>
    </source>
</evidence>
<reference evidence="1 2" key="1">
    <citation type="journal article" date="2019" name="Sci. Rep.">
        <title>Orb-weaving spider Araneus ventricosus genome elucidates the spidroin gene catalogue.</title>
        <authorList>
            <person name="Kono N."/>
            <person name="Nakamura H."/>
            <person name="Ohtoshi R."/>
            <person name="Moran D.A.P."/>
            <person name="Shinohara A."/>
            <person name="Yoshida Y."/>
            <person name="Fujiwara M."/>
            <person name="Mori M."/>
            <person name="Tomita M."/>
            <person name="Arakawa K."/>
        </authorList>
    </citation>
    <scope>NUCLEOTIDE SEQUENCE [LARGE SCALE GENOMIC DNA]</scope>
</reference>
<evidence type="ECO:0000313" key="1">
    <source>
        <dbReference type="EMBL" id="GBM35016.1"/>
    </source>
</evidence>
<dbReference type="AlphaFoldDB" id="A0A4Y2F3V0"/>
<gene>
    <name evidence="1" type="ORF">AVEN_240373_1</name>
</gene>